<protein>
    <submittedName>
        <fullName evidence="5">Zeta toxin</fullName>
    </submittedName>
</protein>
<evidence type="ECO:0000259" key="4">
    <source>
        <dbReference type="Pfam" id="PF06414"/>
    </source>
</evidence>
<evidence type="ECO:0000256" key="3">
    <source>
        <dbReference type="SAM" id="MobiDB-lite"/>
    </source>
</evidence>
<keyword evidence="1" id="KW-0547">Nucleotide-binding</keyword>
<dbReference type="GO" id="GO:0005524">
    <property type="term" value="F:ATP binding"/>
    <property type="evidence" value="ECO:0007669"/>
    <property type="project" value="UniProtKB-KW"/>
</dbReference>
<feature type="domain" description="Zeta toxin" evidence="4">
    <location>
        <begin position="34"/>
        <end position="215"/>
    </location>
</feature>
<keyword evidence="2" id="KW-0067">ATP-binding</keyword>
<reference evidence="5" key="1">
    <citation type="submission" date="2019-02" db="EMBL/GenBank/DDBJ databases">
        <authorList>
            <person name="Lutz S."/>
            <person name="Schori C."/>
            <person name="Ahrens C.H."/>
            <person name="Gueguen E."/>
        </authorList>
    </citation>
    <scope>NUCLEOTIDE SEQUENCE</scope>
    <source>
        <strain evidence="5">Psy35</strain>
    </source>
</reference>
<dbReference type="InterPro" id="IPR010488">
    <property type="entry name" value="Zeta_toxin_domain"/>
</dbReference>
<organism evidence="5 6">
    <name type="scientific">Pseudomonas viridiflava</name>
    <name type="common">Phytomonas viridiflava</name>
    <dbReference type="NCBI Taxonomy" id="33069"/>
    <lineage>
        <taxon>Bacteria</taxon>
        <taxon>Pseudomonadati</taxon>
        <taxon>Pseudomonadota</taxon>
        <taxon>Gammaproteobacteria</taxon>
        <taxon>Pseudomonadales</taxon>
        <taxon>Pseudomonadaceae</taxon>
        <taxon>Pseudomonas</taxon>
    </lineage>
</organism>
<evidence type="ECO:0000313" key="5">
    <source>
        <dbReference type="EMBL" id="UZA71298.1"/>
    </source>
</evidence>
<evidence type="ECO:0000313" key="6">
    <source>
        <dbReference type="Proteomes" id="UP001163644"/>
    </source>
</evidence>
<evidence type="ECO:0000256" key="1">
    <source>
        <dbReference type="ARBA" id="ARBA00022741"/>
    </source>
</evidence>
<proteinExistence type="predicted"/>
<dbReference type="RefSeq" id="WP_029243141.1">
    <property type="nucleotide sequence ID" value="NZ_CP036495.1"/>
</dbReference>
<gene>
    <name evidence="5" type="ORF">EZZ81_24900</name>
</gene>
<dbReference type="EMBL" id="CP036495">
    <property type="protein sequence ID" value="UZA71298.1"/>
    <property type="molecule type" value="Genomic_DNA"/>
</dbReference>
<name>A0AA46W044_PSEVI</name>
<feature type="region of interest" description="Disordered" evidence="3">
    <location>
        <begin position="240"/>
        <end position="271"/>
    </location>
</feature>
<dbReference type="Proteomes" id="UP001163644">
    <property type="component" value="Chromosome"/>
</dbReference>
<evidence type="ECO:0000256" key="2">
    <source>
        <dbReference type="ARBA" id="ARBA00022840"/>
    </source>
</evidence>
<dbReference type="AlphaFoldDB" id="A0AA46W044"/>
<sequence>MLVEFTDDEKRLWNEAIKFARQNKKAIGRKLTSLDLYPAEDEPVSVFMSGSPGAGKTEASIALLNLFTSSSILRIDPDELRAEFDLYTGGNAYLFQGGISILISKIIDLALSQQQSFLLDGTLAKIDIARSNVERSLEKGRYVQVLYVYQNPLLAWEFVKAREQAEGRRILADHFVEQYFSARDVVNTLKLEYGKHVHVDLLLKHIDNSARLYKAGVDRIDYHIPERYTRDELAAALENVSPQEPVNEASKSALREGQESFRGIHSQREVR</sequence>
<accession>A0AA46W044</accession>
<dbReference type="GO" id="GO:0016301">
    <property type="term" value="F:kinase activity"/>
    <property type="evidence" value="ECO:0007669"/>
    <property type="project" value="InterPro"/>
</dbReference>
<dbReference type="SUPFAM" id="SSF52540">
    <property type="entry name" value="P-loop containing nucleoside triphosphate hydrolases"/>
    <property type="match status" value="1"/>
</dbReference>
<dbReference type="GeneID" id="47766574"/>
<dbReference type="InterPro" id="IPR027417">
    <property type="entry name" value="P-loop_NTPase"/>
</dbReference>
<dbReference type="Gene3D" id="3.40.50.300">
    <property type="entry name" value="P-loop containing nucleotide triphosphate hydrolases"/>
    <property type="match status" value="1"/>
</dbReference>
<dbReference type="Pfam" id="PF06414">
    <property type="entry name" value="Zeta_toxin"/>
    <property type="match status" value="1"/>
</dbReference>